<evidence type="ECO:0000313" key="2">
    <source>
        <dbReference type="Proteomes" id="UP000514533"/>
    </source>
</evidence>
<dbReference type="InterPro" id="IPR009913">
    <property type="entry name" value="TraP"/>
</dbReference>
<protein>
    <submittedName>
        <fullName evidence="1">Protein TraP</fullName>
    </submittedName>
</protein>
<dbReference type="Proteomes" id="UP000514533">
    <property type="component" value="Plasmid pRHB01-C20_3"/>
</dbReference>
<keyword evidence="1" id="KW-0614">Plasmid</keyword>
<dbReference type="RefSeq" id="WP_061330013.1">
    <property type="nucleotide sequence ID" value="NZ_BFGA01000068.1"/>
</dbReference>
<reference evidence="1 2" key="1">
    <citation type="submission" date="2020-06" db="EMBL/GenBank/DDBJ databases">
        <title>REHAB project genomes.</title>
        <authorList>
            <person name="Shaw L.P."/>
        </authorList>
    </citation>
    <scope>NUCLEOTIDE SEQUENCE [LARGE SCALE GENOMIC DNA]</scope>
    <source>
        <strain evidence="1 2">RHB01-C20</strain>
        <plasmid evidence="2">prhb01-c20_3</plasmid>
    </source>
</reference>
<dbReference type="EMBL" id="CP055983">
    <property type="protein sequence ID" value="QMS41714.1"/>
    <property type="molecule type" value="Genomic_DNA"/>
</dbReference>
<accession>A0A167XEX4</accession>
<evidence type="ECO:0000313" key="1">
    <source>
        <dbReference type="EMBL" id="QMS41714.1"/>
    </source>
</evidence>
<geneLocation type="plasmid" evidence="2">
    <name>prhb01-c20_3</name>
</geneLocation>
<proteinExistence type="predicted"/>
<gene>
    <name evidence="1" type="ORF">HVV39_27565</name>
</gene>
<name>A0A167XEX4_ECOLX</name>
<sequence>MCGYKYILKPAYIVRWFFWGVKNIVIMPLSAMVLIALFFFWKDNTTPGTLLAQEIDLVREKAPLGGYPVRECTWGLHDLPGGSEYICRYRNADKTEYIRDFDLLLIRMGKTLWIILVFTSVSLAVLTGKYPRLSGK</sequence>
<dbReference type="AlphaFoldDB" id="A0A167XEX4"/>
<organism evidence="1 2">
    <name type="scientific">Escherichia coli</name>
    <dbReference type="NCBI Taxonomy" id="562"/>
    <lineage>
        <taxon>Bacteria</taxon>
        <taxon>Pseudomonadati</taxon>
        <taxon>Pseudomonadota</taxon>
        <taxon>Gammaproteobacteria</taxon>
        <taxon>Enterobacterales</taxon>
        <taxon>Enterobacteriaceae</taxon>
        <taxon>Escherichia</taxon>
    </lineage>
</organism>
<dbReference type="Pfam" id="PF07296">
    <property type="entry name" value="TraP"/>
    <property type="match status" value="1"/>
</dbReference>